<proteinExistence type="predicted"/>
<gene>
    <name evidence="1" type="ORF">H634G_11195</name>
</gene>
<sequence length="537" mass="61856">MVQNDIDMHHYLPQEFLETIWGHMTRSTAHEDLAQFRGMFIVLSAKNIKLETKSSTFQECRTKVIEHLGRVFDWSKADLTNCWIDVGSEDTPTACSNTFLLKRQCLESWVGSMKHNKKSPRISSELFNWNLTAQAASGRAETRQSNQLRAGGIAYAQRYNLNKDLFFTSVKRGHGLFGEPDLEGITCPPSLLDAWIVAARQYRSAGLASSSAATPKLKRLRKVFDAMKSRINYALKSSIRTAFGVREEYRISWRLFMAANPAATQPHGGHQPFFTMSTAEVNGFMRWEFNRWIAAIEYIRSRCIRRDCSWEDHQRSMVMVTILLRSLQASVNCHHVAKRSQMFKESYNNRKCLPLQGLNFEGSMRDSGLAWLPRGLFNWFDLHMHDELVSSTTFVFNGLKGVFANWKAVETVDRAYKKARELEQHLRNAAPNEHEVVVDQMRKMVYQQFALHVIRQVCTDRNLENDTSNIEDGAIFQGHHGLSVDVIRRLIGEEPRYGQTRGGRRELGNTYPQRVRDIFGWDDGIARTSWDQCYHLN</sequence>
<evidence type="ECO:0000313" key="1">
    <source>
        <dbReference type="EMBL" id="KJK73559.1"/>
    </source>
</evidence>
<dbReference type="Proteomes" id="UP000054544">
    <property type="component" value="Unassembled WGS sequence"/>
</dbReference>
<organism evidence="1 2">
    <name type="scientific">Metarhizium anisopliae BRIP 53293</name>
    <dbReference type="NCBI Taxonomy" id="1291518"/>
    <lineage>
        <taxon>Eukaryota</taxon>
        <taxon>Fungi</taxon>
        <taxon>Dikarya</taxon>
        <taxon>Ascomycota</taxon>
        <taxon>Pezizomycotina</taxon>
        <taxon>Sordariomycetes</taxon>
        <taxon>Hypocreomycetidae</taxon>
        <taxon>Hypocreales</taxon>
        <taxon>Clavicipitaceae</taxon>
        <taxon>Metarhizium</taxon>
    </lineage>
</organism>
<dbReference type="AlphaFoldDB" id="A0A0D9NHX5"/>
<dbReference type="EMBL" id="KE384804">
    <property type="protein sequence ID" value="KJK73559.1"/>
    <property type="molecule type" value="Genomic_DNA"/>
</dbReference>
<protein>
    <submittedName>
        <fullName evidence="1">Uncharacterized protein</fullName>
    </submittedName>
</protein>
<name>A0A0D9NHX5_METAN</name>
<reference evidence="2" key="1">
    <citation type="journal article" date="2014" name="BMC Genomics">
        <title>The genome sequence of the biocontrol fungus Metarhizium anisopliae and comparative genomics of Metarhizium species.</title>
        <authorList>
            <person name="Pattemore J.A."/>
            <person name="Hane J.K."/>
            <person name="Williams A.H."/>
            <person name="Wilson B.A."/>
            <person name="Stodart B.J."/>
            <person name="Ash G.J."/>
        </authorList>
    </citation>
    <scope>NUCLEOTIDE SEQUENCE [LARGE SCALE GENOMIC DNA]</scope>
    <source>
        <strain evidence="2">BRIP 53293</strain>
    </source>
</reference>
<dbReference type="STRING" id="1291518.A0A0D9NHX5"/>
<accession>A0A0D9NHX5</accession>
<keyword evidence="2" id="KW-1185">Reference proteome</keyword>
<evidence type="ECO:0000313" key="2">
    <source>
        <dbReference type="Proteomes" id="UP000054544"/>
    </source>
</evidence>